<protein>
    <recommendedName>
        <fullName evidence="3">Peptidase M6-like domain-containing protein</fullName>
    </recommendedName>
</protein>
<dbReference type="Pfam" id="PF05547">
    <property type="entry name" value="Peptidase_M6"/>
    <property type="match status" value="1"/>
</dbReference>
<dbReference type="PANTHER" id="PTHR41775:SF1">
    <property type="entry name" value="PEPTIDASE M6-LIKE DOMAIN-CONTAINING PROTEIN"/>
    <property type="match status" value="1"/>
</dbReference>
<dbReference type="RefSeq" id="XP_002287226.1">
    <property type="nucleotide sequence ID" value="XM_002287190.1"/>
</dbReference>
<dbReference type="STRING" id="35128.B8BTX3"/>
<organism evidence="4 5">
    <name type="scientific">Thalassiosira pseudonana</name>
    <name type="common">Marine diatom</name>
    <name type="synonym">Cyclotella nana</name>
    <dbReference type="NCBI Taxonomy" id="35128"/>
    <lineage>
        <taxon>Eukaryota</taxon>
        <taxon>Sar</taxon>
        <taxon>Stramenopiles</taxon>
        <taxon>Ochrophyta</taxon>
        <taxon>Bacillariophyta</taxon>
        <taxon>Coscinodiscophyceae</taxon>
        <taxon>Thalassiosirophycidae</taxon>
        <taxon>Thalassiosirales</taxon>
        <taxon>Thalassiosiraceae</taxon>
        <taxon>Thalassiosira</taxon>
    </lineage>
</organism>
<dbReference type="SUPFAM" id="SSF55486">
    <property type="entry name" value="Metalloproteases ('zincins'), catalytic domain"/>
    <property type="match status" value="1"/>
</dbReference>
<dbReference type="InterPro" id="IPR008757">
    <property type="entry name" value="Peptidase_M6-like_domain"/>
</dbReference>
<keyword evidence="5" id="KW-1185">Reference proteome</keyword>
<reference evidence="4 5" key="2">
    <citation type="journal article" date="2008" name="Nature">
        <title>The Phaeodactylum genome reveals the evolutionary history of diatom genomes.</title>
        <authorList>
            <person name="Bowler C."/>
            <person name="Allen A.E."/>
            <person name="Badger J.H."/>
            <person name="Grimwood J."/>
            <person name="Jabbari K."/>
            <person name="Kuo A."/>
            <person name="Maheswari U."/>
            <person name="Martens C."/>
            <person name="Maumus F."/>
            <person name="Otillar R.P."/>
            <person name="Rayko E."/>
            <person name="Salamov A."/>
            <person name="Vandepoele K."/>
            <person name="Beszteri B."/>
            <person name="Gruber A."/>
            <person name="Heijde M."/>
            <person name="Katinka M."/>
            <person name="Mock T."/>
            <person name="Valentin K."/>
            <person name="Verret F."/>
            <person name="Berges J.A."/>
            <person name="Brownlee C."/>
            <person name="Cadoret J.P."/>
            <person name="Chiovitti A."/>
            <person name="Choi C.J."/>
            <person name="Coesel S."/>
            <person name="De Martino A."/>
            <person name="Detter J.C."/>
            <person name="Durkin C."/>
            <person name="Falciatore A."/>
            <person name="Fournet J."/>
            <person name="Haruta M."/>
            <person name="Huysman M.J."/>
            <person name="Jenkins B.D."/>
            <person name="Jiroutova K."/>
            <person name="Jorgensen R.E."/>
            <person name="Joubert Y."/>
            <person name="Kaplan A."/>
            <person name="Kroger N."/>
            <person name="Kroth P.G."/>
            <person name="La Roche J."/>
            <person name="Lindquist E."/>
            <person name="Lommer M."/>
            <person name="Martin-Jezequel V."/>
            <person name="Lopez P.J."/>
            <person name="Lucas S."/>
            <person name="Mangogna M."/>
            <person name="McGinnis K."/>
            <person name="Medlin L.K."/>
            <person name="Montsant A."/>
            <person name="Oudot-Le Secq M.P."/>
            <person name="Napoli C."/>
            <person name="Obornik M."/>
            <person name="Parker M.S."/>
            <person name="Petit J.L."/>
            <person name="Porcel B.M."/>
            <person name="Poulsen N."/>
            <person name="Robison M."/>
            <person name="Rychlewski L."/>
            <person name="Rynearson T.A."/>
            <person name="Schmutz J."/>
            <person name="Shapiro H."/>
            <person name="Siaut M."/>
            <person name="Stanley M."/>
            <person name="Sussman M.R."/>
            <person name="Taylor A.R."/>
            <person name="Vardi A."/>
            <person name="von Dassow P."/>
            <person name="Vyverman W."/>
            <person name="Willis A."/>
            <person name="Wyrwicz L.S."/>
            <person name="Rokhsar D.S."/>
            <person name="Weissenbach J."/>
            <person name="Armbrust E.V."/>
            <person name="Green B.R."/>
            <person name="Van de Peer Y."/>
            <person name="Grigoriev I.V."/>
        </authorList>
    </citation>
    <scope>NUCLEOTIDE SEQUENCE [LARGE SCALE GENOMIC DNA]</scope>
    <source>
        <strain evidence="4 5">CCMP1335</strain>
    </source>
</reference>
<dbReference type="InParanoid" id="B8BTX3"/>
<dbReference type="AlphaFoldDB" id="B8BTX3"/>
<evidence type="ECO:0000256" key="2">
    <source>
        <dbReference type="SAM" id="SignalP"/>
    </source>
</evidence>
<feature type="non-terminal residue" evidence="4">
    <location>
        <position position="449"/>
    </location>
</feature>
<evidence type="ECO:0000313" key="4">
    <source>
        <dbReference type="EMBL" id="EED94669.1"/>
    </source>
</evidence>
<dbReference type="GeneID" id="7448699"/>
<feature type="signal peptide" evidence="2">
    <location>
        <begin position="1"/>
        <end position="19"/>
    </location>
</feature>
<feature type="domain" description="Peptidase M6-like" evidence="3">
    <location>
        <begin position="282"/>
        <end position="419"/>
    </location>
</feature>
<dbReference type="GO" id="GO:0006508">
    <property type="term" value="P:proteolysis"/>
    <property type="evidence" value="ECO:0007669"/>
    <property type="project" value="InterPro"/>
</dbReference>
<accession>B8BTX3</accession>
<evidence type="ECO:0000313" key="5">
    <source>
        <dbReference type="Proteomes" id="UP000001449"/>
    </source>
</evidence>
<feature type="region of interest" description="Disordered" evidence="1">
    <location>
        <begin position="26"/>
        <end position="47"/>
    </location>
</feature>
<dbReference type="eggNOG" id="ENOG502S1RF">
    <property type="taxonomic scope" value="Eukaryota"/>
</dbReference>
<sequence length="449" mass="49154">MRINTIMLPMMLAPLPASCVSSAAESTSSSSSRTSHILSTTPANPLPYHEVQPDGSSTPLLHFEGHGLGEPFVSDEEGYVVMRDEEGWVVYAEDQDVDDRSQSDLQLRRRLDESDAEAKVNIKPSRHVVGSVDPSTLQGLTTAAKRRRFKSNKSTLDHTNVRRRLQSSTATTKFQSLILLIRFADHTSRELPSQSNFHRFFNKLETSDNIDDVAPTGSIKQVFLQNSYGKLEASALVVDWITVSGTEEYYANGEYGFGRFQEAILEALDRVFEGTDLDGLDRIDGLGVMHSGYGAEYGGLDCYNTTNGNRIWSHQAGNLGFINPYASSSGTEANGTDTGVLALQVPDQYYVASALRAKCGADIARIGIVVHEYGHQLGLPDLYDKTFEGNGVGSYDPMSRSWGWDGSGMYPPIFSAWSKMTLGWVDPIEIKGNGVYSLGSSASAPQVYI</sequence>
<dbReference type="HOGENOM" id="CLU_610610_0_0_1"/>
<evidence type="ECO:0000256" key="1">
    <source>
        <dbReference type="SAM" id="MobiDB-lite"/>
    </source>
</evidence>
<dbReference type="GO" id="GO:0008233">
    <property type="term" value="F:peptidase activity"/>
    <property type="evidence" value="ECO:0007669"/>
    <property type="project" value="InterPro"/>
</dbReference>
<dbReference type="KEGG" id="tps:THAPSDRAFT_268220"/>
<dbReference type="PANTHER" id="PTHR41775">
    <property type="entry name" value="SECRETED PROTEIN-RELATED"/>
    <property type="match status" value="1"/>
</dbReference>
<dbReference type="Proteomes" id="UP000001449">
    <property type="component" value="Chromosome 2"/>
</dbReference>
<keyword evidence="2" id="KW-0732">Signal</keyword>
<feature type="chain" id="PRO_5002865927" description="Peptidase M6-like domain-containing protein" evidence="2">
    <location>
        <begin position="20"/>
        <end position="449"/>
    </location>
</feature>
<name>B8BTX3_THAPS</name>
<evidence type="ECO:0000259" key="3">
    <source>
        <dbReference type="Pfam" id="PF05547"/>
    </source>
</evidence>
<dbReference type="PaxDb" id="35128-Thaps268220"/>
<dbReference type="EMBL" id="CM000639">
    <property type="protein sequence ID" value="EED94669.1"/>
    <property type="molecule type" value="Genomic_DNA"/>
</dbReference>
<proteinExistence type="predicted"/>
<reference evidence="4 5" key="1">
    <citation type="journal article" date="2004" name="Science">
        <title>The genome of the diatom Thalassiosira pseudonana: ecology, evolution, and metabolism.</title>
        <authorList>
            <person name="Armbrust E.V."/>
            <person name="Berges J.A."/>
            <person name="Bowler C."/>
            <person name="Green B.R."/>
            <person name="Martinez D."/>
            <person name="Putnam N.H."/>
            <person name="Zhou S."/>
            <person name="Allen A.E."/>
            <person name="Apt K.E."/>
            <person name="Bechner M."/>
            <person name="Brzezinski M.A."/>
            <person name="Chaal B.K."/>
            <person name="Chiovitti A."/>
            <person name="Davis A.K."/>
            <person name="Demarest M.S."/>
            <person name="Detter J.C."/>
            <person name="Glavina T."/>
            <person name="Goodstein D."/>
            <person name="Hadi M.Z."/>
            <person name="Hellsten U."/>
            <person name="Hildebrand M."/>
            <person name="Jenkins B.D."/>
            <person name="Jurka J."/>
            <person name="Kapitonov V.V."/>
            <person name="Kroger N."/>
            <person name="Lau W.W."/>
            <person name="Lane T.W."/>
            <person name="Larimer F.W."/>
            <person name="Lippmeier J.C."/>
            <person name="Lucas S."/>
            <person name="Medina M."/>
            <person name="Montsant A."/>
            <person name="Obornik M."/>
            <person name="Parker M.S."/>
            <person name="Palenik B."/>
            <person name="Pazour G.J."/>
            <person name="Richardson P.M."/>
            <person name="Rynearson T.A."/>
            <person name="Saito M.A."/>
            <person name="Schwartz D.C."/>
            <person name="Thamatrakoln K."/>
            <person name="Valentin K."/>
            <person name="Vardi A."/>
            <person name="Wilkerson F.P."/>
            <person name="Rokhsar D.S."/>
        </authorList>
    </citation>
    <scope>NUCLEOTIDE SEQUENCE [LARGE SCALE GENOMIC DNA]</scope>
    <source>
        <strain evidence="4 5">CCMP1335</strain>
    </source>
</reference>
<feature type="compositionally biased region" description="Low complexity" evidence="1">
    <location>
        <begin position="26"/>
        <end position="41"/>
    </location>
</feature>
<gene>
    <name evidence="4" type="ORF">THAPSDRAFT_268220</name>
</gene>